<dbReference type="GO" id="GO:0005737">
    <property type="term" value="C:cytoplasm"/>
    <property type="evidence" value="ECO:0007669"/>
    <property type="project" value="TreeGrafter"/>
</dbReference>
<reference evidence="3 4" key="1">
    <citation type="journal article" date="2015" name="Genome Biol. Evol.">
        <title>Phylogenomic analyses indicate that early fungi evolved digesting cell walls of algal ancestors of land plants.</title>
        <authorList>
            <person name="Chang Y."/>
            <person name="Wang S."/>
            <person name="Sekimoto S."/>
            <person name="Aerts A.L."/>
            <person name="Choi C."/>
            <person name="Clum A."/>
            <person name="LaButti K.M."/>
            <person name="Lindquist E.A."/>
            <person name="Yee Ngan C."/>
            <person name="Ohm R.A."/>
            <person name="Salamov A.A."/>
            <person name="Grigoriev I.V."/>
            <person name="Spatafora J.W."/>
            <person name="Berbee M.L."/>
        </authorList>
    </citation>
    <scope>NUCLEOTIDE SEQUENCE [LARGE SCALE GENOMIC DNA]</scope>
    <source>
        <strain evidence="3 4">NRRL 28638</strain>
    </source>
</reference>
<feature type="domain" description="Serine hydrolase" evidence="2">
    <location>
        <begin position="3"/>
        <end position="207"/>
    </location>
</feature>
<dbReference type="GO" id="GO:0005634">
    <property type="term" value="C:nucleus"/>
    <property type="evidence" value="ECO:0007669"/>
    <property type="project" value="TreeGrafter"/>
</dbReference>
<dbReference type="InterPro" id="IPR005645">
    <property type="entry name" value="FSH-like_dom"/>
</dbReference>
<dbReference type="AlphaFoldDB" id="A0A137P9J6"/>
<evidence type="ECO:0000256" key="1">
    <source>
        <dbReference type="ARBA" id="ARBA00022801"/>
    </source>
</evidence>
<organism evidence="3 4">
    <name type="scientific">Conidiobolus coronatus (strain ATCC 28846 / CBS 209.66 / NRRL 28638)</name>
    <name type="common">Delacroixia coronata</name>
    <dbReference type="NCBI Taxonomy" id="796925"/>
    <lineage>
        <taxon>Eukaryota</taxon>
        <taxon>Fungi</taxon>
        <taxon>Fungi incertae sedis</taxon>
        <taxon>Zoopagomycota</taxon>
        <taxon>Entomophthoromycotina</taxon>
        <taxon>Entomophthoromycetes</taxon>
        <taxon>Entomophthorales</taxon>
        <taxon>Ancylistaceae</taxon>
        <taxon>Conidiobolus</taxon>
    </lineage>
</organism>
<dbReference type="GO" id="GO:0016787">
    <property type="term" value="F:hydrolase activity"/>
    <property type="evidence" value="ECO:0007669"/>
    <property type="project" value="UniProtKB-KW"/>
</dbReference>
<dbReference type="Proteomes" id="UP000070444">
    <property type="component" value="Unassembled WGS sequence"/>
</dbReference>
<dbReference type="OrthoDB" id="2094269at2759"/>
<gene>
    <name evidence="3" type="ORF">CONCODRAFT_16775</name>
</gene>
<dbReference type="SUPFAM" id="SSF53474">
    <property type="entry name" value="alpha/beta-Hydrolases"/>
    <property type="match status" value="1"/>
</dbReference>
<name>A0A137P9J6_CONC2</name>
<keyword evidence="1" id="KW-0378">Hydrolase</keyword>
<dbReference type="PANTHER" id="PTHR48070:SF6">
    <property type="entry name" value="ESTERASE OVCA2"/>
    <property type="match status" value="1"/>
</dbReference>
<dbReference type="InterPro" id="IPR029058">
    <property type="entry name" value="AB_hydrolase_fold"/>
</dbReference>
<dbReference type="EMBL" id="KQ964470">
    <property type="protein sequence ID" value="KXN71669.1"/>
    <property type="molecule type" value="Genomic_DNA"/>
</dbReference>
<evidence type="ECO:0000313" key="3">
    <source>
        <dbReference type="EMBL" id="KXN71669.1"/>
    </source>
</evidence>
<keyword evidence="4" id="KW-1185">Reference proteome</keyword>
<dbReference type="InterPro" id="IPR050593">
    <property type="entry name" value="LovG"/>
</dbReference>
<evidence type="ECO:0000313" key="4">
    <source>
        <dbReference type="Proteomes" id="UP000070444"/>
    </source>
</evidence>
<dbReference type="Pfam" id="PF03959">
    <property type="entry name" value="FSH1"/>
    <property type="match status" value="1"/>
</dbReference>
<proteinExistence type="predicted"/>
<dbReference type="PANTHER" id="PTHR48070">
    <property type="entry name" value="ESTERASE OVCA2"/>
    <property type="match status" value="1"/>
</dbReference>
<evidence type="ECO:0000259" key="2">
    <source>
        <dbReference type="Pfam" id="PF03959"/>
    </source>
</evidence>
<accession>A0A137P9J6</accession>
<sequence>MTIKILCLHGYGQNKVYFRDQLNVIKSRLGGSVEFITIDAPNFIPNVKKQAIYPKYSKKAKKLLDATGMKCWWNLENNNYIGLFDNTLPYINYIIEKYGPFNGILGFSQGACLTFILNGLIESKSPLINRAQPPLNFIVLSSGFFPRDPNIGQLIPLPTKTPTLNILDKEDKVVKSEYSLFLSNLILNNNNYVFHNNGHNMPNDYESAEKKSAPNRDRTCDLGVISTTL</sequence>
<protein>
    <recommendedName>
        <fullName evidence="2">Serine hydrolase domain-containing protein</fullName>
    </recommendedName>
</protein>
<dbReference type="Gene3D" id="3.40.50.1820">
    <property type="entry name" value="alpha/beta hydrolase"/>
    <property type="match status" value="1"/>
</dbReference>